<evidence type="ECO:0000313" key="2">
    <source>
        <dbReference type="Proteomes" id="UP001165960"/>
    </source>
</evidence>
<sequence>MTLPSGQLTIFSMVVSQVTVSYYQLDLDLGSLQATSPRFFGLKPEVDLTLEKPPRPASVVPSMLKPCLLGNFLSPANEINDLNDVPATLQAATNETPPALPQGQGLQRDEKFIV</sequence>
<proteinExistence type="predicted"/>
<dbReference type="Proteomes" id="UP001165960">
    <property type="component" value="Unassembled WGS sequence"/>
</dbReference>
<protein>
    <submittedName>
        <fullName evidence="1">Uncharacterized protein</fullName>
    </submittedName>
</protein>
<organism evidence="1 2">
    <name type="scientific">Entomophthora muscae</name>
    <dbReference type="NCBI Taxonomy" id="34485"/>
    <lineage>
        <taxon>Eukaryota</taxon>
        <taxon>Fungi</taxon>
        <taxon>Fungi incertae sedis</taxon>
        <taxon>Zoopagomycota</taxon>
        <taxon>Entomophthoromycotina</taxon>
        <taxon>Entomophthoromycetes</taxon>
        <taxon>Entomophthorales</taxon>
        <taxon>Entomophthoraceae</taxon>
        <taxon>Entomophthora</taxon>
    </lineage>
</organism>
<accession>A0ACC2TC99</accession>
<gene>
    <name evidence="1" type="ORF">DSO57_1029287</name>
</gene>
<dbReference type="EMBL" id="QTSX02003032">
    <property type="protein sequence ID" value="KAJ9072280.1"/>
    <property type="molecule type" value="Genomic_DNA"/>
</dbReference>
<evidence type="ECO:0000313" key="1">
    <source>
        <dbReference type="EMBL" id="KAJ9072280.1"/>
    </source>
</evidence>
<reference evidence="1" key="1">
    <citation type="submission" date="2022-04" db="EMBL/GenBank/DDBJ databases">
        <title>Genome of the entomopathogenic fungus Entomophthora muscae.</title>
        <authorList>
            <person name="Elya C."/>
            <person name="Lovett B.R."/>
            <person name="Lee E."/>
            <person name="Macias A.M."/>
            <person name="Hajek A.E."/>
            <person name="De Bivort B.L."/>
            <person name="Kasson M.T."/>
            <person name="De Fine Licht H.H."/>
            <person name="Stajich J.E."/>
        </authorList>
    </citation>
    <scope>NUCLEOTIDE SEQUENCE</scope>
    <source>
        <strain evidence="1">Berkeley</strain>
    </source>
</reference>
<comment type="caution">
    <text evidence="1">The sequence shown here is derived from an EMBL/GenBank/DDBJ whole genome shotgun (WGS) entry which is preliminary data.</text>
</comment>
<name>A0ACC2TC99_9FUNG</name>
<keyword evidence="2" id="KW-1185">Reference proteome</keyword>